<evidence type="ECO:0000313" key="11">
    <source>
        <dbReference type="EMBL" id="MDL9978790.1"/>
    </source>
</evidence>
<dbReference type="Pfam" id="PF03734">
    <property type="entry name" value="YkuD"/>
    <property type="match status" value="1"/>
</dbReference>
<keyword evidence="4 11" id="KW-0808">Transferase</keyword>
<dbReference type="EMBL" id="JASXSZ010000001">
    <property type="protein sequence ID" value="MDL9978790.1"/>
    <property type="molecule type" value="Genomic_DNA"/>
</dbReference>
<evidence type="ECO:0000256" key="4">
    <source>
        <dbReference type="ARBA" id="ARBA00022679"/>
    </source>
</evidence>
<dbReference type="PANTHER" id="PTHR30582">
    <property type="entry name" value="L,D-TRANSPEPTIDASE"/>
    <property type="match status" value="1"/>
</dbReference>
<dbReference type="PROSITE" id="PS52029">
    <property type="entry name" value="LD_TPASE"/>
    <property type="match status" value="1"/>
</dbReference>
<evidence type="ECO:0000256" key="3">
    <source>
        <dbReference type="ARBA" id="ARBA00022676"/>
    </source>
</evidence>
<dbReference type="Gene3D" id="2.40.440.10">
    <property type="entry name" value="L,D-transpeptidase catalytic domain-like"/>
    <property type="match status" value="1"/>
</dbReference>
<keyword evidence="5" id="KW-0378">Hydrolase</keyword>
<feature type="domain" description="L,D-TPase catalytic" evidence="10">
    <location>
        <begin position="161"/>
        <end position="280"/>
    </location>
</feature>
<feature type="active site" description="Proton donor/acceptor" evidence="9">
    <location>
        <position position="244"/>
    </location>
</feature>
<evidence type="ECO:0000259" key="10">
    <source>
        <dbReference type="PROSITE" id="PS52029"/>
    </source>
</evidence>
<name>A0ABT7MWG0_9MICO</name>
<dbReference type="SUPFAM" id="SSF141523">
    <property type="entry name" value="L,D-transpeptidase catalytic domain-like"/>
    <property type="match status" value="1"/>
</dbReference>
<comment type="caution">
    <text evidence="11">The sequence shown here is derived from an EMBL/GenBank/DDBJ whole genome shotgun (WGS) entry which is preliminary data.</text>
</comment>
<evidence type="ECO:0000313" key="12">
    <source>
        <dbReference type="Proteomes" id="UP001235064"/>
    </source>
</evidence>
<comment type="similarity">
    <text evidence="2">Belongs to the YkuD family.</text>
</comment>
<evidence type="ECO:0000256" key="8">
    <source>
        <dbReference type="ARBA" id="ARBA00023316"/>
    </source>
</evidence>
<dbReference type="EC" id="2.-.-.-" evidence="11"/>
<keyword evidence="12" id="KW-1185">Reference proteome</keyword>
<dbReference type="CDD" id="cd16913">
    <property type="entry name" value="YkuD_like"/>
    <property type="match status" value="1"/>
</dbReference>
<accession>A0ABT7MWG0</accession>
<gene>
    <name evidence="11" type="ORF">QSV35_05570</name>
</gene>
<dbReference type="RefSeq" id="WP_286287511.1">
    <property type="nucleotide sequence ID" value="NZ_JASXSZ010000001.1"/>
</dbReference>
<dbReference type="Proteomes" id="UP001235064">
    <property type="component" value="Unassembled WGS sequence"/>
</dbReference>
<evidence type="ECO:0000256" key="9">
    <source>
        <dbReference type="PROSITE-ProRule" id="PRU01373"/>
    </source>
</evidence>
<feature type="active site" description="Nucleophile" evidence="9">
    <location>
        <position position="257"/>
    </location>
</feature>
<dbReference type="InterPro" id="IPR005490">
    <property type="entry name" value="LD_TPept_cat_dom"/>
</dbReference>
<evidence type="ECO:0000256" key="6">
    <source>
        <dbReference type="ARBA" id="ARBA00022960"/>
    </source>
</evidence>
<evidence type="ECO:0000256" key="1">
    <source>
        <dbReference type="ARBA" id="ARBA00004752"/>
    </source>
</evidence>
<evidence type="ECO:0000256" key="5">
    <source>
        <dbReference type="ARBA" id="ARBA00022801"/>
    </source>
</evidence>
<evidence type="ECO:0000256" key="2">
    <source>
        <dbReference type="ARBA" id="ARBA00005992"/>
    </source>
</evidence>
<organism evidence="11 12">
    <name type="scientific">Microbacterium candidum</name>
    <dbReference type="NCBI Taxonomy" id="3041922"/>
    <lineage>
        <taxon>Bacteria</taxon>
        <taxon>Bacillati</taxon>
        <taxon>Actinomycetota</taxon>
        <taxon>Actinomycetes</taxon>
        <taxon>Micrococcales</taxon>
        <taxon>Microbacteriaceae</taxon>
        <taxon>Microbacterium</taxon>
    </lineage>
</organism>
<proteinExistence type="inferred from homology"/>
<reference evidence="11 12" key="1">
    <citation type="submission" date="2023-06" db="EMBL/GenBank/DDBJ databases">
        <title>Microbacterium sp. nov., isolated from a waste landfill.</title>
        <authorList>
            <person name="Wen W."/>
        </authorList>
    </citation>
    <scope>NUCLEOTIDE SEQUENCE [LARGE SCALE GENOMIC DNA]</scope>
    <source>
        <strain evidence="11 12">ASV49</strain>
    </source>
</reference>
<sequence length="281" mass="28603">MTVAVAAVLVLAGGAVAISVAGRSGDVASARDRLVAPAAVEPAAADPANLESLPEARYDAVIGGLIPYTAGADGVRVRYTIARTIALYGVDHKTAVAKLAASDFSGQPTTVVVVADRKNGWSLILTPARVSLPSKTGGNAAAQSAAWVRSAVLTKAEALPDRVLISAGDQKLRIVTDGKTVAEYAVGVGTPETPTPTNVTGYLQQRYLDAAQNETKYPIQLTSLHSSAADEPYGGSDGGLIGIHYNATNSGAVSHGCIRLTAAAIQAVNALPLGTPITITP</sequence>
<keyword evidence="8 9" id="KW-0961">Cell wall biogenesis/degradation</keyword>
<keyword evidence="6 9" id="KW-0133">Cell shape</keyword>
<keyword evidence="3" id="KW-0328">Glycosyltransferase</keyword>
<protein>
    <submittedName>
        <fullName evidence="11">L,D-transpeptidase</fullName>
        <ecNumber evidence="11">2.-.-.-</ecNumber>
    </submittedName>
</protein>
<dbReference type="InterPro" id="IPR050979">
    <property type="entry name" value="LD-transpeptidase"/>
</dbReference>
<dbReference type="GO" id="GO:0016740">
    <property type="term" value="F:transferase activity"/>
    <property type="evidence" value="ECO:0007669"/>
    <property type="project" value="UniProtKB-KW"/>
</dbReference>
<comment type="pathway">
    <text evidence="1 9">Cell wall biogenesis; peptidoglycan biosynthesis.</text>
</comment>
<evidence type="ECO:0000256" key="7">
    <source>
        <dbReference type="ARBA" id="ARBA00022984"/>
    </source>
</evidence>
<dbReference type="InterPro" id="IPR038063">
    <property type="entry name" value="Transpep_catalytic_dom"/>
</dbReference>
<dbReference type="PANTHER" id="PTHR30582:SF24">
    <property type="entry name" value="L,D-TRANSPEPTIDASE ERFK_SRFK-RELATED"/>
    <property type="match status" value="1"/>
</dbReference>
<keyword evidence="7 9" id="KW-0573">Peptidoglycan synthesis</keyword>